<dbReference type="HOGENOM" id="CLU_979415_0_0_11"/>
<evidence type="ECO:0000256" key="1">
    <source>
        <dbReference type="ARBA" id="ARBA00022603"/>
    </source>
</evidence>
<evidence type="ECO:0000313" key="5">
    <source>
        <dbReference type="Proteomes" id="UP000017786"/>
    </source>
</evidence>
<dbReference type="SUPFAM" id="SSF53335">
    <property type="entry name" value="S-adenosyl-L-methionine-dependent methyltransferases"/>
    <property type="match status" value="1"/>
</dbReference>
<feature type="compositionally biased region" description="Gly residues" evidence="3">
    <location>
        <begin position="80"/>
        <end position="99"/>
    </location>
</feature>
<dbReference type="InterPro" id="IPR004398">
    <property type="entry name" value="RNA_MeTrfase_RsmD"/>
</dbReference>
<feature type="compositionally biased region" description="Basic and acidic residues" evidence="3">
    <location>
        <begin position="55"/>
        <end position="70"/>
    </location>
</feature>
<dbReference type="PROSITE" id="PS00092">
    <property type="entry name" value="N6_MTASE"/>
    <property type="match status" value="1"/>
</dbReference>
<dbReference type="CDD" id="cd02440">
    <property type="entry name" value="AdoMet_MTases"/>
    <property type="match status" value="1"/>
</dbReference>
<dbReference type="NCBIfam" id="TIGR00095">
    <property type="entry name" value="16S rRNA (guanine(966)-N(2))-methyltransferase RsmD"/>
    <property type="match status" value="1"/>
</dbReference>
<dbReference type="Proteomes" id="UP000017786">
    <property type="component" value="Chromosome"/>
</dbReference>
<dbReference type="PANTHER" id="PTHR43542:SF1">
    <property type="entry name" value="METHYLTRANSFERASE"/>
    <property type="match status" value="1"/>
</dbReference>
<dbReference type="eggNOG" id="COG0742">
    <property type="taxonomic scope" value="Bacteria"/>
</dbReference>
<dbReference type="GO" id="GO:0003676">
    <property type="term" value="F:nucleic acid binding"/>
    <property type="evidence" value="ECO:0007669"/>
    <property type="project" value="InterPro"/>
</dbReference>
<feature type="region of interest" description="Disordered" evidence="3">
    <location>
        <begin position="1"/>
        <end position="99"/>
    </location>
</feature>
<dbReference type="EMBL" id="CP006835">
    <property type="protein sequence ID" value="AGZ52972.1"/>
    <property type="molecule type" value="Genomic_DNA"/>
</dbReference>
<reference evidence="4 5" key="1">
    <citation type="submission" date="2013-10" db="EMBL/GenBank/DDBJ databases">
        <title>Genome sequence of Mycobacterium kansasii.</title>
        <authorList>
            <consortium name="McGill University Mycobacterium genome consortium"/>
            <person name="Veyrier F.J."/>
            <person name="Behr M.A."/>
        </authorList>
    </citation>
    <scope>NUCLEOTIDE SEQUENCE [LARGE SCALE GENOMIC DNA]</scope>
    <source>
        <strain evidence="4 5">ATCC 12478</strain>
    </source>
</reference>
<accession>U5WVJ9</accession>
<proteinExistence type="predicted"/>
<dbReference type="Gene3D" id="3.40.50.150">
    <property type="entry name" value="Vaccinia Virus protein VP39"/>
    <property type="match status" value="1"/>
</dbReference>
<gene>
    <name evidence="4" type="ORF">MKAN_23735</name>
</gene>
<organism evidence="4 5">
    <name type="scientific">Mycobacterium kansasii ATCC 12478</name>
    <dbReference type="NCBI Taxonomy" id="557599"/>
    <lineage>
        <taxon>Bacteria</taxon>
        <taxon>Bacillati</taxon>
        <taxon>Actinomycetota</taxon>
        <taxon>Actinomycetes</taxon>
        <taxon>Mycobacteriales</taxon>
        <taxon>Mycobacteriaceae</taxon>
        <taxon>Mycobacterium</taxon>
    </lineage>
</organism>
<dbReference type="InterPro" id="IPR029063">
    <property type="entry name" value="SAM-dependent_MTases_sf"/>
</dbReference>
<dbReference type="PANTHER" id="PTHR43542">
    <property type="entry name" value="METHYLTRANSFERASE"/>
    <property type="match status" value="1"/>
</dbReference>
<dbReference type="KEGG" id="mkn:MKAN_23735"/>
<dbReference type="Pfam" id="PF03602">
    <property type="entry name" value="Cons_hypoth95"/>
    <property type="match status" value="1"/>
</dbReference>
<dbReference type="AlphaFoldDB" id="U5WVJ9"/>
<keyword evidence="1 4" id="KW-0489">Methyltransferase</keyword>
<dbReference type="GO" id="GO:0008168">
    <property type="term" value="F:methyltransferase activity"/>
    <property type="evidence" value="ECO:0007669"/>
    <property type="project" value="UniProtKB-KW"/>
</dbReference>
<evidence type="ECO:0000256" key="2">
    <source>
        <dbReference type="ARBA" id="ARBA00022679"/>
    </source>
</evidence>
<evidence type="ECO:0000256" key="3">
    <source>
        <dbReference type="SAM" id="MobiDB-lite"/>
    </source>
</evidence>
<feature type="compositionally biased region" description="Basic residues" evidence="3">
    <location>
        <begin position="25"/>
        <end position="54"/>
    </location>
</feature>
<name>U5WVJ9_MYCKA</name>
<dbReference type="GO" id="GO:0031167">
    <property type="term" value="P:rRNA methylation"/>
    <property type="evidence" value="ECO:0007669"/>
    <property type="project" value="InterPro"/>
</dbReference>
<keyword evidence="2 4" id="KW-0808">Transferase</keyword>
<dbReference type="InterPro" id="IPR002052">
    <property type="entry name" value="DNA_methylase_N6_adenine_CS"/>
</dbReference>
<evidence type="ECO:0000313" key="4">
    <source>
        <dbReference type="EMBL" id="AGZ52972.1"/>
    </source>
</evidence>
<sequence length="284" mass="30659">MHHQRPVAPGAGARPQHCQLSTRRREGRSRKPGSHRRAIRRGRHHRRDRRRPRHGGPDHRHHRSDEDGGPHHRTQRRHGAAGGGLGYRPGRGRRPAGGGELTRIIGGVAGGRRLAVPPRGTRPTTDRVREALFNIVSARRELTGLAVLDLYAGSGALGLEALSRGAASALFVEADQRTAAVIARNAKALGLAGATVRRGTVAAVLAAGTSAPVDLVLADPPYDVDTADIDTVLAALSTHGWVRDETIAVVERPVASAPLTWPAGWTRWPKRVYGDTRLELAERR</sequence>
<protein>
    <submittedName>
        <fullName evidence="4">Methyltransferase</fullName>
    </submittedName>
</protein>